<proteinExistence type="predicted"/>
<dbReference type="NCBIfam" id="TIGR03519">
    <property type="entry name" value="T9SS_PorP_fam"/>
    <property type="match status" value="1"/>
</dbReference>
<dbReference type="RefSeq" id="WP_115870528.1">
    <property type="nucleotide sequence ID" value="NZ_QREG01000041.1"/>
</dbReference>
<accession>A0A3D9KXE1</accession>
<keyword evidence="3" id="KW-1185">Reference proteome</keyword>
<gene>
    <name evidence="2" type="ORF">C7460_14113</name>
</gene>
<dbReference type="Proteomes" id="UP000256779">
    <property type="component" value="Unassembled WGS sequence"/>
</dbReference>
<evidence type="ECO:0000256" key="1">
    <source>
        <dbReference type="SAM" id="SignalP"/>
    </source>
</evidence>
<dbReference type="OrthoDB" id="1114455at2"/>
<evidence type="ECO:0000313" key="3">
    <source>
        <dbReference type="Proteomes" id="UP000256779"/>
    </source>
</evidence>
<protein>
    <submittedName>
        <fullName evidence="2">Type IX secretion system PorP/SprF family membrane protein</fullName>
    </submittedName>
</protein>
<evidence type="ECO:0000313" key="2">
    <source>
        <dbReference type="EMBL" id="RED91504.1"/>
    </source>
</evidence>
<dbReference type="Pfam" id="PF11751">
    <property type="entry name" value="PorP_SprF"/>
    <property type="match status" value="1"/>
</dbReference>
<comment type="caution">
    <text evidence="2">The sequence shown here is derived from an EMBL/GenBank/DDBJ whole genome shotgun (WGS) entry which is preliminary data.</text>
</comment>
<feature type="signal peptide" evidence="1">
    <location>
        <begin position="1"/>
        <end position="18"/>
    </location>
</feature>
<dbReference type="InterPro" id="IPR019861">
    <property type="entry name" value="PorP/SprF_Bacteroidetes"/>
</dbReference>
<feature type="chain" id="PRO_5017624042" evidence="1">
    <location>
        <begin position="19"/>
        <end position="307"/>
    </location>
</feature>
<keyword evidence="1" id="KW-0732">Signal</keyword>
<reference evidence="2 3" key="1">
    <citation type="submission" date="2018-07" db="EMBL/GenBank/DDBJ databases">
        <title>Genomic Encyclopedia of Type Strains, Phase IV (KMG-IV): sequencing the most valuable type-strain genomes for metagenomic binning, comparative biology and taxonomic classification.</title>
        <authorList>
            <person name="Goeker M."/>
        </authorList>
    </citation>
    <scope>NUCLEOTIDE SEQUENCE [LARGE SCALE GENOMIC DNA]</scope>
    <source>
        <strain evidence="2 3">DSM 4134</strain>
    </source>
</reference>
<dbReference type="AlphaFoldDB" id="A0A3D9KXE1"/>
<dbReference type="EMBL" id="QREG01000041">
    <property type="protein sequence ID" value="RED91504.1"/>
    <property type="molecule type" value="Genomic_DNA"/>
</dbReference>
<organism evidence="2 3">
    <name type="scientific">Marinoscillum furvescens DSM 4134</name>
    <dbReference type="NCBI Taxonomy" id="1122208"/>
    <lineage>
        <taxon>Bacteria</taxon>
        <taxon>Pseudomonadati</taxon>
        <taxon>Bacteroidota</taxon>
        <taxon>Cytophagia</taxon>
        <taxon>Cytophagales</taxon>
        <taxon>Reichenbachiellaceae</taxon>
        <taxon>Marinoscillum</taxon>
    </lineage>
</organism>
<name>A0A3D9KXE1_MARFU</name>
<sequence>MKVLTKYLIIFIGALAFAHEGIGQQQAMFTQYMFNAVAINPGVVGTHGSLSMTALAREQWSGLEGAPSTQTLSIHGPTLNKRVGLGLQVLRDQIGVTKQHAVFGSYAYRVNFRNSTLSLGISAGFNSYNTDPSSLRTVNPDAHIQDDYAAGFKPNFGTGAYFYTNRLYLGLSAPMLVNHDVTWDTENTDRPQQRQHYFLMGGYVFDLGMNLKLKPNFLVKYVQGAPISADINVNLLIHEVLWIGVSHRSFDSIDGLIEFQLTNQLKVGYAHDFTLSDLQEVNNGTHEIMINYRVSFKAKKAITPRYF</sequence>